<dbReference type="AlphaFoldDB" id="A9WL60"/>
<dbReference type="Proteomes" id="UP000002007">
    <property type="component" value="Chromosome"/>
</dbReference>
<dbReference type="KEGG" id="rsa:RSal33209_0137"/>
<protein>
    <submittedName>
        <fullName evidence="1">Uncharacterized protein</fullName>
    </submittedName>
</protein>
<evidence type="ECO:0000313" key="2">
    <source>
        <dbReference type="Proteomes" id="UP000002007"/>
    </source>
</evidence>
<name>A9WL60_RENSM</name>
<gene>
    <name evidence="1" type="ordered locus">RSal33209_0137</name>
</gene>
<reference evidence="2" key="1">
    <citation type="journal article" date="2008" name="J. Bacteriol.">
        <title>Genome sequence of the fish pathogen Renibacterium salmoninarum suggests reductive evolution away from an environmental Arthrobacter ancestor.</title>
        <authorList>
            <person name="Wiens G.D."/>
            <person name="Rockey D.D."/>
            <person name="Wu Z."/>
            <person name="Chang J."/>
            <person name="Levy R."/>
            <person name="Crane S."/>
            <person name="Chen D.S."/>
            <person name="Capri G.R."/>
            <person name="Burnett J.R."/>
            <person name="Sudheesh P.S."/>
            <person name="Schipma M.J."/>
            <person name="Burd H."/>
            <person name="Bhattacharyya A."/>
            <person name="Rhodes L.D."/>
            <person name="Kaul R."/>
            <person name="Strom M.S."/>
        </authorList>
    </citation>
    <scope>NUCLEOTIDE SEQUENCE [LARGE SCALE GENOMIC DNA]</scope>
    <source>
        <strain evidence="2">ATCC 33209 / DSM 20767 / JCM 11484 / NBRC 15589 / NCIMB 2235</strain>
    </source>
</reference>
<organism evidence="1 2">
    <name type="scientific">Renibacterium salmoninarum (strain ATCC 33209 / DSM 20767 / JCM 11484 / NBRC 15589 / NCIMB 2235)</name>
    <dbReference type="NCBI Taxonomy" id="288705"/>
    <lineage>
        <taxon>Bacteria</taxon>
        <taxon>Bacillati</taxon>
        <taxon>Actinomycetota</taxon>
        <taxon>Actinomycetes</taxon>
        <taxon>Micrococcales</taxon>
        <taxon>Micrococcaceae</taxon>
        <taxon>Renibacterium</taxon>
    </lineage>
</organism>
<accession>A9WL60</accession>
<evidence type="ECO:0000313" key="1">
    <source>
        <dbReference type="EMBL" id="ABY21893.1"/>
    </source>
</evidence>
<keyword evidence="2" id="KW-1185">Reference proteome</keyword>
<dbReference type="EMBL" id="CP000910">
    <property type="protein sequence ID" value="ABY21893.1"/>
    <property type="molecule type" value="Genomic_DNA"/>
</dbReference>
<sequence length="43" mass="4596">MHCIPPAAVGIASIVSSVEVLGGRIRIAWTVIKSLSRPRYGSF</sequence>
<dbReference type="STRING" id="288705.RSal33209_0137"/>
<dbReference type="HOGENOM" id="CLU_3238647_0_0_11"/>
<proteinExistence type="predicted"/>